<reference evidence="2 3" key="1">
    <citation type="submission" date="2018-04" db="EMBL/GenBank/DDBJ databases">
        <title>Pelagivirga bohaiensis gen. nov., sp. nov., a bacterium isolated from the Bohai Sea.</title>
        <authorList>
            <person name="Ji X."/>
        </authorList>
    </citation>
    <scope>NUCLEOTIDE SEQUENCE [LARGE SCALE GENOMIC DNA]</scope>
    <source>
        <strain evidence="2 3">BH-SD16</strain>
    </source>
</reference>
<dbReference type="AlphaFoldDB" id="A0A2T7G017"/>
<proteinExistence type="predicted"/>
<name>A0A2T7G017_9RHOB</name>
<dbReference type="Proteomes" id="UP000244817">
    <property type="component" value="Unassembled WGS sequence"/>
</dbReference>
<evidence type="ECO:0000313" key="2">
    <source>
        <dbReference type="EMBL" id="PVA07757.1"/>
    </source>
</evidence>
<evidence type="ECO:0000256" key="1">
    <source>
        <dbReference type="SAM" id="Phobius"/>
    </source>
</evidence>
<feature type="transmembrane region" description="Helical" evidence="1">
    <location>
        <begin position="82"/>
        <end position="113"/>
    </location>
</feature>
<accession>A0A2T7G017</accession>
<dbReference type="OrthoDB" id="9816293at2"/>
<keyword evidence="1" id="KW-1133">Transmembrane helix</keyword>
<sequence>MTRAFWFLVGIAALVVGAVGVVLPLLPTTPLVILAAFAFGKSSTRVERWLLTSRTFGPLISDWRENGAIAPRIKVIACTMMAVVFVLSLVLGASALVLTIQALCLTGAAAFVLTRPGS</sequence>
<organism evidence="2 3">
    <name type="scientific">Thalassorhabdomicrobium marinisediminis</name>
    <dbReference type="NCBI Taxonomy" id="2170577"/>
    <lineage>
        <taxon>Bacteria</taxon>
        <taxon>Pseudomonadati</taxon>
        <taxon>Pseudomonadota</taxon>
        <taxon>Alphaproteobacteria</taxon>
        <taxon>Rhodobacterales</taxon>
        <taxon>Paracoccaceae</taxon>
        <taxon>Thalassorhabdomicrobium</taxon>
    </lineage>
</organism>
<dbReference type="RefSeq" id="WP_108639799.1">
    <property type="nucleotide sequence ID" value="NZ_QCYG01000002.1"/>
</dbReference>
<dbReference type="PANTHER" id="PTHR35813:SF1">
    <property type="entry name" value="INNER MEMBRANE PROTEIN YBAN"/>
    <property type="match status" value="1"/>
</dbReference>
<comment type="caution">
    <text evidence="2">The sequence shown here is derived from an EMBL/GenBank/DDBJ whole genome shotgun (WGS) entry which is preliminary data.</text>
</comment>
<dbReference type="EMBL" id="QCYG01000002">
    <property type="protein sequence ID" value="PVA07757.1"/>
    <property type="molecule type" value="Genomic_DNA"/>
</dbReference>
<evidence type="ECO:0000313" key="3">
    <source>
        <dbReference type="Proteomes" id="UP000244817"/>
    </source>
</evidence>
<dbReference type="PANTHER" id="PTHR35813">
    <property type="entry name" value="INNER MEMBRANE PROTEIN YBAN"/>
    <property type="match status" value="1"/>
</dbReference>
<protein>
    <submittedName>
        <fullName evidence="2">DUF454 domain-containing protein</fullName>
    </submittedName>
</protein>
<gene>
    <name evidence="2" type="ORF">DC363_03790</name>
</gene>
<dbReference type="Pfam" id="PF04304">
    <property type="entry name" value="DUF454"/>
    <property type="match status" value="1"/>
</dbReference>
<dbReference type="GO" id="GO:0005886">
    <property type="term" value="C:plasma membrane"/>
    <property type="evidence" value="ECO:0007669"/>
    <property type="project" value="TreeGrafter"/>
</dbReference>
<keyword evidence="1" id="KW-0812">Transmembrane</keyword>
<keyword evidence="3" id="KW-1185">Reference proteome</keyword>
<keyword evidence="1" id="KW-0472">Membrane</keyword>
<feature type="transmembrane region" description="Helical" evidence="1">
    <location>
        <begin position="6"/>
        <end position="39"/>
    </location>
</feature>
<dbReference type="InterPro" id="IPR007401">
    <property type="entry name" value="DUF454"/>
</dbReference>
<dbReference type="PIRSF" id="PIRSF016789">
    <property type="entry name" value="DUF454"/>
    <property type="match status" value="1"/>
</dbReference>